<sequence>MQTTTAPYYSHPGPPGLAQAPIGTGGSIGVSGSGPIPGSSVSAGATGTSGGDPLAQRVSHLLSRAYNLPCSAAAQAFTQLVQPIARFQLALDVLLPLFLDTIVPLQQRILISYILYSLYAPHPIAINPFKSVLLSTFVKEKDKAVASTVNNPSATSGVGYQPSDNEQFVWVLWKILRGDGSDIGPFTPSNLARSPVPPKLRPEYLTIDDEDSLVKFDPFGDSPAPTPAPDRSKRTSSHPSTIQPTPSSDLKEKNKEEAPGVTSYLSREQEIEKDKENQRMADGMRLLLASRDRVLTLSEQRAWKYERKANDDALQILTPLIPKLTAPPAVITSIDLGGMISNNSALAYLAVVGLLSNAPTSSPPSIPPNGQGNPNENGNGIPLLSYLEVLRHLPPTLPSFDLFGRLLKDRTVVPDITIQQPSGLPVGGGNTTIADLVRLEVLGWFIHSCVDWLDRWDEEERSGGRFDGGFGIGVRNLCRFYTSLLKQSIIDPSSDADTAEMKHFTLRNSRIEDANRLYRLLVYPSAGGQIGFGGVVGSSGIGREGMGG</sequence>
<dbReference type="EMBL" id="JANAWD010000106">
    <property type="protein sequence ID" value="KAJ3486933.1"/>
    <property type="molecule type" value="Genomic_DNA"/>
</dbReference>
<name>A0AAD5V7H4_9APHY</name>
<reference evidence="2" key="1">
    <citation type="submission" date="2022-07" db="EMBL/GenBank/DDBJ databases">
        <title>Genome Sequence of Physisporinus lineatus.</title>
        <authorList>
            <person name="Buettner E."/>
        </authorList>
    </citation>
    <scope>NUCLEOTIDE SEQUENCE</scope>
    <source>
        <strain evidence="2">VT162</strain>
    </source>
</reference>
<dbReference type="GO" id="GO:0030014">
    <property type="term" value="C:CCR4-NOT complex"/>
    <property type="evidence" value="ECO:0007669"/>
    <property type="project" value="InterPro"/>
</dbReference>
<evidence type="ECO:0000313" key="2">
    <source>
        <dbReference type="EMBL" id="KAJ3486933.1"/>
    </source>
</evidence>
<gene>
    <name evidence="2" type="ORF">NLI96_g3887</name>
</gene>
<comment type="caution">
    <text evidence="2">The sequence shown here is derived from an EMBL/GenBank/DDBJ whole genome shotgun (WGS) entry which is preliminary data.</text>
</comment>
<evidence type="ECO:0008006" key="4">
    <source>
        <dbReference type="Google" id="ProtNLM"/>
    </source>
</evidence>
<proteinExistence type="predicted"/>
<dbReference type="InterPro" id="IPR019312">
    <property type="entry name" value="CNOT11"/>
</dbReference>
<dbReference type="Proteomes" id="UP001212997">
    <property type="component" value="Unassembled WGS sequence"/>
</dbReference>
<protein>
    <recommendedName>
        <fullName evidence="4">CCR4-NOT transcription complex subunit 11</fullName>
    </recommendedName>
</protein>
<feature type="compositionally biased region" description="Basic and acidic residues" evidence="1">
    <location>
        <begin position="267"/>
        <end position="278"/>
    </location>
</feature>
<feature type="compositionally biased region" description="Polar residues" evidence="1">
    <location>
        <begin position="237"/>
        <end position="248"/>
    </location>
</feature>
<feature type="compositionally biased region" description="Basic and acidic residues" evidence="1">
    <location>
        <begin position="249"/>
        <end position="258"/>
    </location>
</feature>
<feature type="region of interest" description="Disordered" evidence="1">
    <location>
        <begin position="215"/>
        <end position="278"/>
    </location>
</feature>
<dbReference type="AlphaFoldDB" id="A0AAD5V7H4"/>
<evidence type="ECO:0000256" key="1">
    <source>
        <dbReference type="SAM" id="MobiDB-lite"/>
    </source>
</evidence>
<evidence type="ECO:0000313" key="3">
    <source>
        <dbReference type="Proteomes" id="UP001212997"/>
    </source>
</evidence>
<dbReference type="Pfam" id="PF10155">
    <property type="entry name" value="CNOT11"/>
    <property type="match status" value="1"/>
</dbReference>
<organism evidence="2 3">
    <name type="scientific">Meripilus lineatus</name>
    <dbReference type="NCBI Taxonomy" id="2056292"/>
    <lineage>
        <taxon>Eukaryota</taxon>
        <taxon>Fungi</taxon>
        <taxon>Dikarya</taxon>
        <taxon>Basidiomycota</taxon>
        <taxon>Agaricomycotina</taxon>
        <taxon>Agaricomycetes</taxon>
        <taxon>Polyporales</taxon>
        <taxon>Meripilaceae</taxon>
        <taxon>Meripilus</taxon>
    </lineage>
</organism>
<accession>A0AAD5V7H4</accession>
<keyword evidence="3" id="KW-1185">Reference proteome</keyword>